<evidence type="ECO:0000313" key="2">
    <source>
        <dbReference type="Proteomes" id="UP000027586"/>
    </source>
</evidence>
<reference evidence="1" key="1">
    <citation type="submission" date="2013-08" db="EMBL/GenBank/DDBJ databases">
        <title>Gene expansion shapes genome architecture in the human pathogen Lichtheimia corymbifera: an evolutionary genomics analysis in the ancient terrestrial Mucorales (Mucoromycotina).</title>
        <authorList>
            <person name="Schwartze V.U."/>
            <person name="Winter S."/>
            <person name="Shelest E."/>
            <person name="Marcet-Houben M."/>
            <person name="Horn F."/>
            <person name="Wehner S."/>
            <person name="Hoffmann K."/>
            <person name="Riege K."/>
            <person name="Sammeth M."/>
            <person name="Nowrousian M."/>
            <person name="Valiante V."/>
            <person name="Linde J."/>
            <person name="Jacobsen I.D."/>
            <person name="Marz M."/>
            <person name="Brakhage A.A."/>
            <person name="Gabaldon T."/>
            <person name="Bocker S."/>
            <person name="Voigt K."/>
        </authorList>
    </citation>
    <scope>NUCLEOTIDE SEQUENCE [LARGE SCALE GENOMIC DNA]</scope>
    <source>
        <strain evidence="1">FSU 9682</strain>
    </source>
</reference>
<dbReference type="VEuPathDB" id="FungiDB:LCOR_06820.1"/>
<dbReference type="EMBL" id="CBTN010000032">
    <property type="protein sequence ID" value="CDH55704.1"/>
    <property type="molecule type" value="Genomic_DNA"/>
</dbReference>
<keyword evidence="2" id="KW-1185">Reference proteome</keyword>
<name>A0A068S0B4_9FUNG</name>
<accession>A0A068S0B4</accession>
<evidence type="ECO:0000313" key="1">
    <source>
        <dbReference type="EMBL" id="CDH55704.1"/>
    </source>
</evidence>
<sequence length="92" mass="9973">MSGPFEIRVFYKPDVSADTIDGHIDELRSTGVIVTETFPGGGYVCQLNNVSQLHPFYTIFASDLTHVHPQGDVPQEASGVINGLIPQAIAQF</sequence>
<proteinExistence type="predicted"/>
<comment type="caution">
    <text evidence="1">The sequence shown here is derived from an EMBL/GenBank/DDBJ whole genome shotgun (WGS) entry which is preliminary data.</text>
</comment>
<dbReference type="Proteomes" id="UP000027586">
    <property type="component" value="Unassembled WGS sequence"/>
</dbReference>
<organism evidence="1 2">
    <name type="scientific">Lichtheimia corymbifera JMRC:FSU:9682</name>
    <dbReference type="NCBI Taxonomy" id="1263082"/>
    <lineage>
        <taxon>Eukaryota</taxon>
        <taxon>Fungi</taxon>
        <taxon>Fungi incertae sedis</taxon>
        <taxon>Mucoromycota</taxon>
        <taxon>Mucoromycotina</taxon>
        <taxon>Mucoromycetes</taxon>
        <taxon>Mucorales</taxon>
        <taxon>Lichtheimiaceae</taxon>
        <taxon>Lichtheimia</taxon>
    </lineage>
</organism>
<dbReference type="OrthoDB" id="10414314at2759"/>
<protein>
    <submittedName>
        <fullName evidence="1">Uncharacterized protein</fullName>
    </submittedName>
</protein>
<gene>
    <name evidence="1" type="ORF">LCOR_06820.1</name>
</gene>
<dbReference type="AlphaFoldDB" id="A0A068S0B4"/>